<evidence type="ECO:0000256" key="3">
    <source>
        <dbReference type="ARBA" id="ARBA00022475"/>
    </source>
</evidence>
<feature type="transmembrane region" description="Helical" evidence="7">
    <location>
        <begin position="46"/>
        <end position="67"/>
    </location>
</feature>
<feature type="transmembrane region" description="Helical" evidence="7">
    <location>
        <begin position="140"/>
        <end position="159"/>
    </location>
</feature>
<dbReference type="InterPro" id="IPR050171">
    <property type="entry name" value="MFS_Transporters"/>
</dbReference>
<keyword evidence="2" id="KW-0813">Transport</keyword>
<feature type="transmembrane region" description="Helical" evidence="7">
    <location>
        <begin position="74"/>
        <end position="94"/>
    </location>
</feature>
<reference evidence="9 10" key="1">
    <citation type="journal article" date="2017" name="ISME J.">
        <title>Potential for microbial H2 and metal transformations associated with novel bacteria and archaea in deep terrestrial subsurface sediments.</title>
        <authorList>
            <person name="Hernsdorf A.W."/>
            <person name="Amano Y."/>
            <person name="Miyakawa K."/>
            <person name="Ise K."/>
            <person name="Suzuki Y."/>
            <person name="Anantharaman K."/>
            <person name="Probst A."/>
            <person name="Burstein D."/>
            <person name="Thomas B.C."/>
            <person name="Banfield J.F."/>
        </authorList>
    </citation>
    <scope>NUCLEOTIDE SEQUENCE [LARGE SCALE GENOMIC DNA]</scope>
    <source>
        <strain evidence="9">HGW-Falkowbacteria-2</strain>
    </source>
</reference>
<evidence type="ECO:0000259" key="8">
    <source>
        <dbReference type="PROSITE" id="PS50850"/>
    </source>
</evidence>
<evidence type="ECO:0000256" key="1">
    <source>
        <dbReference type="ARBA" id="ARBA00004651"/>
    </source>
</evidence>
<evidence type="ECO:0000256" key="2">
    <source>
        <dbReference type="ARBA" id="ARBA00022448"/>
    </source>
</evidence>
<feature type="transmembrane region" description="Helical" evidence="7">
    <location>
        <begin position="165"/>
        <end position="186"/>
    </location>
</feature>
<keyword evidence="3" id="KW-1003">Cell membrane</keyword>
<dbReference type="InterPro" id="IPR036259">
    <property type="entry name" value="MFS_trans_sf"/>
</dbReference>
<dbReference type="InterPro" id="IPR020846">
    <property type="entry name" value="MFS_dom"/>
</dbReference>
<evidence type="ECO:0000256" key="4">
    <source>
        <dbReference type="ARBA" id="ARBA00022692"/>
    </source>
</evidence>
<evidence type="ECO:0000313" key="10">
    <source>
        <dbReference type="Proteomes" id="UP000233325"/>
    </source>
</evidence>
<feature type="transmembrane region" description="Helical" evidence="7">
    <location>
        <begin position="372"/>
        <end position="389"/>
    </location>
</feature>
<keyword evidence="4 7" id="KW-0812">Transmembrane</keyword>
<evidence type="ECO:0000256" key="6">
    <source>
        <dbReference type="ARBA" id="ARBA00023136"/>
    </source>
</evidence>
<dbReference type="Gene3D" id="1.20.1250.20">
    <property type="entry name" value="MFS general substrate transporter like domains"/>
    <property type="match status" value="2"/>
</dbReference>
<comment type="caution">
    <text evidence="9">The sequence shown here is derived from an EMBL/GenBank/DDBJ whole genome shotgun (WGS) entry which is preliminary data.</text>
</comment>
<feature type="transmembrane region" description="Helical" evidence="7">
    <location>
        <begin position="216"/>
        <end position="239"/>
    </location>
</feature>
<dbReference type="PANTHER" id="PTHR23517">
    <property type="entry name" value="RESISTANCE PROTEIN MDTM, PUTATIVE-RELATED-RELATED"/>
    <property type="match status" value="1"/>
</dbReference>
<dbReference type="GO" id="GO:0005886">
    <property type="term" value="C:plasma membrane"/>
    <property type="evidence" value="ECO:0007669"/>
    <property type="project" value="UniProtKB-SubCell"/>
</dbReference>
<organism evidence="9 10">
    <name type="scientific">Candidatus Falkowbacteria bacterium HGW-Falkowbacteria-2</name>
    <dbReference type="NCBI Taxonomy" id="2013769"/>
    <lineage>
        <taxon>Bacteria</taxon>
        <taxon>Candidatus Falkowiibacteriota</taxon>
    </lineage>
</organism>
<feature type="domain" description="Major facilitator superfamily (MFS) profile" evidence="8">
    <location>
        <begin position="1"/>
        <end position="393"/>
    </location>
</feature>
<dbReference type="EMBL" id="PHAH01000003">
    <property type="protein sequence ID" value="PKM89271.1"/>
    <property type="molecule type" value="Genomic_DNA"/>
</dbReference>
<dbReference type="GO" id="GO:0022857">
    <property type="term" value="F:transmembrane transporter activity"/>
    <property type="evidence" value="ECO:0007669"/>
    <property type="project" value="InterPro"/>
</dbReference>
<feature type="transmembrane region" description="Helical" evidence="7">
    <location>
        <begin position="304"/>
        <end position="321"/>
    </location>
</feature>
<gene>
    <name evidence="9" type="ORF">CVU83_00410</name>
</gene>
<dbReference type="SUPFAM" id="SSF103473">
    <property type="entry name" value="MFS general substrate transporter"/>
    <property type="match status" value="1"/>
</dbReference>
<dbReference type="PROSITE" id="PS50850">
    <property type="entry name" value="MFS"/>
    <property type="match status" value="1"/>
</dbReference>
<name>A0A2N2E3J2_9BACT</name>
<dbReference type="InterPro" id="IPR011701">
    <property type="entry name" value="MFS"/>
</dbReference>
<dbReference type="Proteomes" id="UP000233325">
    <property type="component" value="Unassembled WGS sequence"/>
</dbReference>
<proteinExistence type="predicted"/>
<feature type="transmembrane region" description="Helical" evidence="7">
    <location>
        <begin position="245"/>
        <end position="268"/>
    </location>
</feature>
<evidence type="ECO:0000313" key="9">
    <source>
        <dbReference type="EMBL" id="PKM89271.1"/>
    </source>
</evidence>
<dbReference type="Pfam" id="PF07690">
    <property type="entry name" value="MFS_1"/>
    <property type="match status" value="1"/>
</dbReference>
<evidence type="ECO:0000256" key="7">
    <source>
        <dbReference type="SAM" id="Phobius"/>
    </source>
</evidence>
<keyword evidence="5 7" id="KW-1133">Transmembrane helix</keyword>
<dbReference type="AlphaFoldDB" id="A0A2N2E3J2"/>
<feature type="transmembrane region" description="Helical" evidence="7">
    <location>
        <begin position="280"/>
        <end position="298"/>
    </location>
</feature>
<protein>
    <recommendedName>
        <fullName evidence="8">Major facilitator superfamily (MFS) profile domain-containing protein</fullName>
    </recommendedName>
</protein>
<keyword evidence="6 7" id="KW-0472">Membrane</keyword>
<feature type="transmembrane region" description="Helical" evidence="7">
    <location>
        <begin position="100"/>
        <end position="119"/>
    </location>
</feature>
<comment type="subcellular location">
    <subcellularLocation>
        <location evidence="1">Cell membrane</location>
        <topology evidence="1">Multi-pass membrane protein</topology>
    </subcellularLocation>
</comment>
<evidence type="ECO:0000256" key="5">
    <source>
        <dbReference type="ARBA" id="ARBA00022989"/>
    </source>
</evidence>
<feature type="transmembrane region" description="Helical" evidence="7">
    <location>
        <begin position="350"/>
        <end position="366"/>
    </location>
</feature>
<sequence>MKISLFHRHNNKRNLILLYILGTILAIANALPAYVQSNYLGTMFSITWISIFFATANLVTVFAIIYFPRLIKRIGNIATTEIVLFLFILSLLGMSLATSFATIFPAFILLSVVSSLIWINMDLLVEKFSEDATTGRTRTIYFTAINLGWILAPTLSSYLVQRGDYYWVFIAAAAFLVPFFVLLMSYRKRFTDAHKYKVVSTFKTIKGLWKNKNLRGIYFISLLLSIFFSSAVVYIPIYLHQNLGFSWAVLGVMFSFMLLPFLLIEIPSGYLADKYFGEKEMLGIGLGIIIIALFLFFAVKTPDIWIWGSLLFFSRVGAALVEAMRESYFFKLVAADDVPFINFFRTTSPLGYLIGTGLAAVVLLFYPLEYLFIFIALLMSSGFLFLYIIKDTR</sequence>
<accession>A0A2N2E3J2</accession>